<sequence>MDPGQSTFGQYSTPTHSEVWKTENGINRTRAHECRGSGPMRTVQSLRYPWGSVELPGDCLTSFHASQLESSSTWILFVSKRGDSRNDLCHDNRDGSSKAKRARSTVAESTLGPGGLEIVIDTQIHANYL</sequence>
<organism evidence="1 2">
    <name type="scientific">Punica granatum</name>
    <name type="common">Pomegranate</name>
    <dbReference type="NCBI Taxonomy" id="22663"/>
    <lineage>
        <taxon>Eukaryota</taxon>
        <taxon>Viridiplantae</taxon>
        <taxon>Streptophyta</taxon>
        <taxon>Embryophyta</taxon>
        <taxon>Tracheophyta</taxon>
        <taxon>Spermatophyta</taxon>
        <taxon>Magnoliopsida</taxon>
        <taxon>eudicotyledons</taxon>
        <taxon>Gunneridae</taxon>
        <taxon>Pentapetalae</taxon>
        <taxon>rosids</taxon>
        <taxon>malvids</taxon>
        <taxon>Myrtales</taxon>
        <taxon>Lythraceae</taxon>
        <taxon>Punica</taxon>
    </lineage>
</organism>
<gene>
    <name evidence="1" type="ORF">CRG98_030688</name>
</gene>
<protein>
    <submittedName>
        <fullName evidence="1">Uncharacterized protein</fullName>
    </submittedName>
</protein>
<evidence type="ECO:0000313" key="1">
    <source>
        <dbReference type="EMBL" id="PKI48912.1"/>
    </source>
</evidence>
<proteinExistence type="predicted"/>
<reference evidence="1 2" key="1">
    <citation type="submission" date="2017-11" db="EMBL/GenBank/DDBJ databases">
        <title>De-novo sequencing of pomegranate (Punica granatum L.) genome.</title>
        <authorList>
            <person name="Akparov Z."/>
            <person name="Amiraslanov A."/>
            <person name="Hajiyeva S."/>
            <person name="Abbasov M."/>
            <person name="Kaur K."/>
            <person name="Hamwieh A."/>
            <person name="Solovyev V."/>
            <person name="Salamov A."/>
            <person name="Braich B."/>
            <person name="Kosarev P."/>
            <person name="Mahmoud A."/>
            <person name="Hajiyev E."/>
            <person name="Babayeva S."/>
            <person name="Izzatullayeva V."/>
            <person name="Mammadov A."/>
            <person name="Mammadov A."/>
            <person name="Sharifova S."/>
            <person name="Ojaghi J."/>
            <person name="Eynullazada K."/>
            <person name="Bayramov B."/>
            <person name="Abdulazimova A."/>
            <person name="Shahmuradov I."/>
        </authorList>
    </citation>
    <scope>NUCLEOTIDE SEQUENCE [LARGE SCALE GENOMIC DNA]</scope>
    <source>
        <strain evidence="2">cv. AG2017</strain>
        <tissue evidence="1">Leaf</tissue>
    </source>
</reference>
<dbReference type="AlphaFoldDB" id="A0A2I0IY26"/>
<comment type="caution">
    <text evidence="1">The sequence shown here is derived from an EMBL/GenBank/DDBJ whole genome shotgun (WGS) entry which is preliminary data.</text>
</comment>
<evidence type="ECO:0000313" key="2">
    <source>
        <dbReference type="Proteomes" id="UP000233551"/>
    </source>
</evidence>
<name>A0A2I0IY26_PUNGR</name>
<dbReference type="Proteomes" id="UP000233551">
    <property type="component" value="Unassembled WGS sequence"/>
</dbReference>
<accession>A0A2I0IY26</accession>
<keyword evidence="2" id="KW-1185">Reference proteome</keyword>
<dbReference type="EMBL" id="PGOL01002315">
    <property type="protein sequence ID" value="PKI48912.1"/>
    <property type="molecule type" value="Genomic_DNA"/>
</dbReference>